<keyword evidence="2" id="KW-1185">Reference proteome</keyword>
<evidence type="ECO:0000313" key="2">
    <source>
        <dbReference type="Proteomes" id="UP001432322"/>
    </source>
</evidence>
<feature type="non-terminal residue" evidence="1">
    <location>
        <position position="1"/>
    </location>
</feature>
<sequence>SERSIEEEDAYTKMLLDLVCKDSKQPGILYRNISQEHYNQLRASDGIIRATTRTKTGNGANKAFNRFDVIYLCARLYDGQLPDISPYGKVQLSF</sequence>
<reference evidence="1" key="1">
    <citation type="submission" date="2023-10" db="EMBL/GenBank/DDBJ databases">
        <title>Genome assembly of Pristionchus species.</title>
        <authorList>
            <person name="Yoshida K."/>
            <person name="Sommer R.J."/>
        </authorList>
    </citation>
    <scope>NUCLEOTIDE SEQUENCE</scope>
    <source>
        <strain evidence="1">RS5133</strain>
    </source>
</reference>
<name>A0AAV5W6N1_9BILA</name>
<organism evidence="1 2">
    <name type="scientific">Pristionchus fissidentatus</name>
    <dbReference type="NCBI Taxonomy" id="1538716"/>
    <lineage>
        <taxon>Eukaryota</taxon>
        <taxon>Metazoa</taxon>
        <taxon>Ecdysozoa</taxon>
        <taxon>Nematoda</taxon>
        <taxon>Chromadorea</taxon>
        <taxon>Rhabditida</taxon>
        <taxon>Rhabditina</taxon>
        <taxon>Diplogasteromorpha</taxon>
        <taxon>Diplogasteroidea</taxon>
        <taxon>Neodiplogasteridae</taxon>
        <taxon>Pristionchus</taxon>
    </lineage>
</organism>
<protein>
    <submittedName>
        <fullName evidence="1">Uncharacterized protein</fullName>
    </submittedName>
</protein>
<accession>A0AAV5W6N1</accession>
<proteinExistence type="predicted"/>
<dbReference type="EMBL" id="BTSY01000005">
    <property type="protein sequence ID" value="GMT27198.1"/>
    <property type="molecule type" value="Genomic_DNA"/>
</dbReference>
<comment type="caution">
    <text evidence="1">The sequence shown here is derived from an EMBL/GenBank/DDBJ whole genome shotgun (WGS) entry which is preliminary data.</text>
</comment>
<dbReference type="Proteomes" id="UP001432322">
    <property type="component" value="Unassembled WGS sequence"/>
</dbReference>
<dbReference type="AlphaFoldDB" id="A0AAV5W6N1"/>
<gene>
    <name evidence="1" type="ORF">PFISCL1PPCAC_18495</name>
</gene>
<evidence type="ECO:0000313" key="1">
    <source>
        <dbReference type="EMBL" id="GMT27198.1"/>
    </source>
</evidence>
<feature type="non-terminal residue" evidence="1">
    <location>
        <position position="94"/>
    </location>
</feature>